<dbReference type="SUPFAM" id="SSF52540">
    <property type="entry name" value="P-loop containing nucleoside triphosphate hydrolases"/>
    <property type="match status" value="1"/>
</dbReference>
<keyword evidence="5" id="KW-1185">Reference proteome</keyword>
<organism evidence="4 5">
    <name type="scientific">Capronia coronata CBS 617.96</name>
    <dbReference type="NCBI Taxonomy" id="1182541"/>
    <lineage>
        <taxon>Eukaryota</taxon>
        <taxon>Fungi</taxon>
        <taxon>Dikarya</taxon>
        <taxon>Ascomycota</taxon>
        <taxon>Pezizomycotina</taxon>
        <taxon>Eurotiomycetes</taxon>
        <taxon>Chaetothyriomycetidae</taxon>
        <taxon>Chaetothyriales</taxon>
        <taxon>Herpotrichiellaceae</taxon>
        <taxon>Capronia</taxon>
    </lineage>
</organism>
<dbReference type="AlphaFoldDB" id="W9XYQ6"/>
<dbReference type="InterPro" id="IPR029058">
    <property type="entry name" value="AB_hydrolase_fold"/>
</dbReference>
<comment type="caution">
    <text evidence="4">The sequence shown here is derived from an EMBL/GenBank/DDBJ whole genome shotgun (WGS) entry which is preliminary data.</text>
</comment>
<dbReference type="HOGENOM" id="CLU_001668_1_1_1"/>
<evidence type="ECO:0000313" key="5">
    <source>
        <dbReference type="Proteomes" id="UP000019484"/>
    </source>
</evidence>
<comment type="similarity">
    <text evidence="1">Belongs to the putative lipase ROG1 family.</text>
</comment>
<feature type="region of interest" description="Disordered" evidence="2">
    <location>
        <begin position="1186"/>
        <end position="1213"/>
    </location>
</feature>
<proteinExistence type="inferred from homology"/>
<protein>
    <recommendedName>
        <fullName evidence="3">DUF676 domain-containing protein</fullName>
    </recommendedName>
</protein>
<dbReference type="eggNOG" id="KOG2029">
    <property type="taxonomic scope" value="Eukaryota"/>
</dbReference>
<dbReference type="InterPro" id="IPR027417">
    <property type="entry name" value="P-loop_NTPase"/>
</dbReference>
<reference evidence="4 5" key="1">
    <citation type="submission" date="2013-03" db="EMBL/GenBank/DDBJ databases">
        <title>The Genome Sequence of Capronia coronata CBS 617.96.</title>
        <authorList>
            <consortium name="The Broad Institute Genomics Platform"/>
            <person name="Cuomo C."/>
            <person name="de Hoog S."/>
            <person name="Gorbushina A."/>
            <person name="Walker B."/>
            <person name="Young S.K."/>
            <person name="Zeng Q."/>
            <person name="Gargeya S."/>
            <person name="Fitzgerald M."/>
            <person name="Haas B."/>
            <person name="Abouelleil A."/>
            <person name="Allen A.W."/>
            <person name="Alvarado L."/>
            <person name="Arachchi H.M."/>
            <person name="Berlin A.M."/>
            <person name="Chapman S.B."/>
            <person name="Gainer-Dewar J."/>
            <person name="Goldberg J."/>
            <person name="Griggs A."/>
            <person name="Gujja S."/>
            <person name="Hansen M."/>
            <person name="Howarth C."/>
            <person name="Imamovic A."/>
            <person name="Ireland A."/>
            <person name="Larimer J."/>
            <person name="McCowan C."/>
            <person name="Murphy C."/>
            <person name="Pearson M."/>
            <person name="Poon T.W."/>
            <person name="Priest M."/>
            <person name="Roberts A."/>
            <person name="Saif S."/>
            <person name="Shea T."/>
            <person name="Sisk P."/>
            <person name="Sykes S."/>
            <person name="Wortman J."/>
            <person name="Nusbaum C."/>
            <person name="Birren B."/>
        </authorList>
    </citation>
    <scope>NUCLEOTIDE SEQUENCE [LARGE SCALE GENOMIC DNA]</scope>
    <source>
        <strain evidence="4 5">CBS 617.96</strain>
    </source>
</reference>
<dbReference type="RefSeq" id="XP_007725130.1">
    <property type="nucleotide sequence ID" value="XM_007726940.1"/>
</dbReference>
<feature type="region of interest" description="Disordered" evidence="2">
    <location>
        <begin position="700"/>
        <end position="754"/>
    </location>
</feature>
<dbReference type="Gene3D" id="3.40.50.300">
    <property type="entry name" value="P-loop containing nucleotide triphosphate hydrolases"/>
    <property type="match status" value="1"/>
</dbReference>
<dbReference type="GeneID" id="19160929"/>
<dbReference type="SUPFAM" id="SSF53474">
    <property type="entry name" value="alpha/beta-Hydrolases"/>
    <property type="match status" value="1"/>
</dbReference>
<evidence type="ECO:0000259" key="3">
    <source>
        <dbReference type="Pfam" id="PF05057"/>
    </source>
</evidence>
<dbReference type="EMBL" id="AMWN01000005">
    <property type="protein sequence ID" value="EXJ85692.1"/>
    <property type="molecule type" value="Genomic_DNA"/>
</dbReference>
<feature type="region of interest" description="Disordered" evidence="2">
    <location>
        <begin position="912"/>
        <end position="948"/>
    </location>
</feature>
<name>W9XYQ6_9EURO</name>
<dbReference type="Proteomes" id="UP000019484">
    <property type="component" value="Unassembled WGS sequence"/>
</dbReference>
<feature type="compositionally biased region" description="Basic and acidic residues" evidence="2">
    <location>
        <begin position="731"/>
        <end position="750"/>
    </location>
</feature>
<feature type="domain" description="DUF676" evidence="3">
    <location>
        <begin position="26"/>
        <end position="166"/>
    </location>
</feature>
<evidence type="ECO:0000313" key="4">
    <source>
        <dbReference type="EMBL" id="EXJ85692.1"/>
    </source>
</evidence>
<dbReference type="InterPro" id="IPR007751">
    <property type="entry name" value="DUF676_lipase-like"/>
</dbReference>
<dbReference type="GO" id="GO:0043531">
    <property type="term" value="F:ADP binding"/>
    <property type="evidence" value="ECO:0007669"/>
    <property type="project" value="InterPro"/>
</dbReference>
<dbReference type="Pfam" id="PF05057">
    <property type="entry name" value="DUF676"/>
    <property type="match status" value="1"/>
</dbReference>
<evidence type="ECO:0000256" key="2">
    <source>
        <dbReference type="SAM" id="MobiDB-lite"/>
    </source>
</evidence>
<evidence type="ECO:0000256" key="1">
    <source>
        <dbReference type="ARBA" id="ARBA00007920"/>
    </source>
</evidence>
<accession>W9XYQ6</accession>
<dbReference type="PANTHER" id="PTHR48187">
    <property type="entry name" value="LD21810P"/>
    <property type="match status" value="1"/>
</dbReference>
<dbReference type="PANTHER" id="PTHR48187:SF2">
    <property type="entry name" value="LD21810P"/>
    <property type="match status" value="1"/>
</dbReference>
<dbReference type="OrthoDB" id="5086500at2759"/>
<dbReference type="Gene3D" id="3.40.50.1820">
    <property type="entry name" value="alpha/beta hydrolase"/>
    <property type="match status" value="1"/>
</dbReference>
<feature type="region of interest" description="Disordered" evidence="2">
    <location>
        <begin position="993"/>
        <end position="1131"/>
    </location>
</feature>
<sequence>MTTVGKDIVQYGLTEVYAASDPLVDIVFVHGLNGHPRDTWSTAKPDVLWPADLLPAALEEQRPRILTYGYNATVAAFTDGASKDKIHDHAEHLASRLVANRALSKAQERPIIFVCHSLGGLVVKRCLIYCQSIRHHQHTERLRSIYVSTYGILFMGTPHNGSNLAKWGSLLQKVCAAAFPKKFLDSSPQLVQALQANNETLQNINRLFIEIIGRFHVYFFYESKPTDLKGTREFVVEEDSAAPLIEGVERMGIEKDHSHMCKFEGESSPGYDVVAAAIQRYASDSQALIKSRWDEENRIAVLLRQAAARELLGDSIFQMGARTSGTATPTGIAPESGQPISLNASTASIRGNEYTLSPSNSSSLLLVAPVGFRPNTMFYGFETELDQLTQKLGNQKRRALGTCAALLWGPPGCGKTQIAREFLWQHRKDYPAGSFWVDCKTKESRSKSFWEIGQAVAILGIDQPSDPAWDESSKFVDAVRRWFEAREGWLVVFDGVTTDNDDDIQALVPFIPDRSGNNLIYTSVDSTLAKRQRLLNPAGIKVSPLSQKEACVFLYRSLGIKEPSALQEKKAVQLVTHYEHLPLAIHAAAHALIARGTSLEKFSPGISDYRLAEPFLDILSALQDHAHPEAINLVTLLSLFAHTIPVALIRFGQQALLDLGVETRSVDRAGSMKKELDNTIAVLIRYGLVERTLLEYSVASLQGSPSPEEQRSQPAPARSMETTETQMPQLGRHDSSSLDTLPESRPDSTFERSSTQSVTYSIDILRIHNVVQRVICDELKSHSADQPKQYWWWLTVASRMICQSYTVADGKIKSSEGRGLVRDYRDYETQAARLWSHFPKSSADAPPALRKARHILHATIRDIKKQIQEQSPSHSFDSVKRRVQASVFERANSTSSGSPDSDDGLTRASTWTLEQEESQTESPTRMSHTVDADDAGSEGSWTDRWSESGIGTSRFLDVHSRRPSVATAHENTPAEASVTNARQSSILQAIFKGHAAPPRKPKDLGEWKPLPASPSLSHDQAEVRSRPASFSGASDDRTTRSRSAGSGASEALAAVHRASPPPLRGGKIKVPSRPHSLERSNPDDGEQTLAVRSPNQRMSPLVAKFEPGTLPPTIDAPEAGRKHSRRLSSSPRLFQTALNNQAAKTISSPLIEENISVTQRTGIADMATLSKTVPFTGGSELLHTSIIPTGYTSQPMSRDTSRESNASSLAQLP</sequence>
<gene>
    <name evidence="4" type="ORF">A1O1_06060</name>
</gene>